<organism evidence="2 3">
    <name type="scientific">Candidatus Gemmiger avistercoris</name>
    <dbReference type="NCBI Taxonomy" id="2838606"/>
    <lineage>
        <taxon>Bacteria</taxon>
        <taxon>Bacillati</taxon>
        <taxon>Bacillota</taxon>
        <taxon>Clostridia</taxon>
        <taxon>Eubacteriales</taxon>
        <taxon>Gemmiger</taxon>
    </lineage>
</organism>
<gene>
    <name evidence="2" type="ORF">H9724_02785</name>
</gene>
<name>A0A9D2FJ97_9FIRM</name>
<proteinExistence type="predicted"/>
<comment type="caution">
    <text evidence="2">The sequence shown here is derived from an EMBL/GenBank/DDBJ whole genome shotgun (WGS) entry which is preliminary data.</text>
</comment>
<evidence type="ECO:0000313" key="3">
    <source>
        <dbReference type="Proteomes" id="UP000824105"/>
    </source>
</evidence>
<evidence type="ECO:0000313" key="2">
    <source>
        <dbReference type="EMBL" id="HIZ61680.1"/>
    </source>
</evidence>
<dbReference type="EMBL" id="DXBF01000023">
    <property type="protein sequence ID" value="HIZ61680.1"/>
    <property type="molecule type" value="Genomic_DNA"/>
</dbReference>
<keyword evidence="1" id="KW-0812">Transmembrane</keyword>
<dbReference type="Proteomes" id="UP000824105">
    <property type="component" value="Unassembled WGS sequence"/>
</dbReference>
<protein>
    <submittedName>
        <fullName evidence="2">Uncharacterized protein</fullName>
    </submittedName>
</protein>
<keyword evidence="1" id="KW-0472">Membrane</keyword>
<feature type="transmembrane region" description="Helical" evidence="1">
    <location>
        <begin position="30"/>
        <end position="56"/>
    </location>
</feature>
<accession>A0A9D2FJ97</accession>
<reference evidence="2" key="2">
    <citation type="submission" date="2021-04" db="EMBL/GenBank/DDBJ databases">
        <authorList>
            <person name="Gilroy R."/>
        </authorList>
    </citation>
    <scope>NUCLEOTIDE SEQUENCE</scope>
    <source>
        <strain evidence="2">CHK188-11489</strain>
    </source>
</reference>
<reference evidence="2" key="1">
    <citation type="journal article" date="2021" name="PeerJ">
        <title>Extensive microbial diversity within the chicken gut microbiome revealed by metagenomics and culture.</title>
        <authorList>
            <person name="Gilroy R."/>
            <person name="Ravi A."/>
            <person name="Getino M."/>
            <person name="Pursley I."/>
            <person name="Horton D.L."/>
            <person name="Alikhan N.F."/>
            <person name="Baker D."/>
            <person name="Gharbi K."/>
            <person name="Hall N."/>
            <person name="Watson M."/>
            <person name="Adriaenssens E.M."/>
            <person name="Foster-Nyarko E."/>
            <person name="Jarju S."/>
            <person name="Secka A."/>
            <person name="Antonio M."/>
            <person name="Oren A."/>
            <person name="Chaudhuri R.R."/>
            <person name="La Ragione R."/>
            <person name="Hildebrand F."/>
            <person name="Pallen M.J."/>
        </authorList>
    </citation>
    <scope>NUCLEOTIDE SEQUENCE</scope>
    <source>
        <strain evidence="2">CHK188-11489</strain>
    </source>
</reference>
<dbReference type="AlphaFoldDB" id="A0A9D2FJ97"/>
<evidence type="ECO:0000256" key="1">
    <source>
        <dbReference type="SAM" id="Phobius"/>
    </source>
</evidence>
<sequence length="63" mass="6772">MLVLSQILCVLVVADVLLNINREGLAALPWLGTVEAVVTALALVRACAMLLIGAWFRLKRRGG</sequence>
<keyword evidence="1" id="KW-1133">Transmembrane helix</keyword>